<reference evidence="1 2" key="1">
    <citation type="journal article" date="2018" name="Nature">
        <title>A major lineage of non-tailed dsDNA viruses as unrecognized killers of marine bacteria.</title>
        <authorList>
            <person name="Kauffman K.M."/>
            <person name="Hussain F.A."/>
            <person name="Yang J."/>
            <person name="Arevalo P."/>
            <person name="Brown J.M."/>
            <person name="Chang W.K."/>
            <person name="VanInsberghe D."/>
            <person name="Elsherbini J."/>
            <person name="Sharma R.S."/>
            <person name="Cutler M.B."/>
            <person name="Kelly L."/>
            <person name="Polz M.F."/>
        </authorList>
    </citation>
    <scope>NUCLEOTIDE SEQUENCE [LARGE SCALE GENOMIC DNA]</scope>
    <source>
        <strain evidence="1 2">10N.286.55.E1</strain>
    </source>
</reference>
<dbReference type="SUPFAM" id="SSF53448">
    <property type="entry name" value="Nucleotide-diphospho-sugar transferases"/>
    <property type="match status" value="1"/>
</dbReference>
<accession>A0AA44VX91</accession>
<dbReference type="InterPro" id="IPR029044">
    <property type="entry name" value="Nucleotide-diphossugar_trans"/>
</dbReference>
<gene>
    <name evidence="1" type="ORF">BCV38_00930</name>
</gene>
<dbReference type="EMBL" id="MCSB01000001">
    <property type="protein sequence ID" value="PME33351.1"/>
    <property type="molecule type" value="Genomic_DNA"/>
</dbReference>
<evidence type="ECO:0000313" key="1">
    <source>
        <dbReference type="EMBL" id="PME33351.1"/>
    </source>
</evidence>
<evidence type="ECO:0000313" key="2">
    <source>
        <dbReference type="Proteomes" id="UP000239763"/>
    </source>
</evidence>
<dbReference type="Gene3D" id="3.90.550.10">
    <property type="entry name" value="Spore Coat Polysaccharide Biosynthesis Protein SpsA, Chain A"/>
    <property type="match status" value="1"/>
</dbReference>
<comment type="caution">
    <text evidence="1">The sequence shown here is derived from an EMBL/GenBank/DDBJ whole genome shotgun (WGS) entry which is preliminary data.</text>
</comment>
<name>A0AA44VX91_9VIBR</name>
<keyword evidence="1" id="KW-0808">Transferase</keyword>
<dbReference type="GO" id="GO:0016740">
    <property type="term" value="F:transferase activity"/>
    <property type="evidence" value="ECO:0007669"/>
    <property type="project" value="UniProtKB-KW"/>
</dbReference>
<sequence length="255" mass="29738">MRVFLSVVSHNHSQLIKDLGCLNRLAQQFTIVIKSNVPGECFDFLNENIYWINEKYSLGFGENNNIIYSYCEDALEMNREDIFIVFNPDIVANIDDIELLIKYMNQESHPIAAVNLFRDKELSISDNSVRNFPNLIQFSKSFLGLGNTTIINKNQTHKPTKVDWAAGSFLAFKAYHYKSLKGFDEKYFMYCEDIDICYRSNLIGYPVTFFPDIKIQHLAEHANRSILSKHFYWHVKSVFRFLLTRKNLTKSKSSL</sequence>
<keyword evidence="2" id="KW-1185">Reference proteome</keyword>
<dbReference type="AlphaFoldDB" id="A0AA44VX91"/>
<dbReference type="PANTHER" id="PTHR43179:SF7">
    <property type="entry name" value="RHAMNOSYLTRANSFERASE WBBL"/>
    <property type="match status" value="1"/>
</dbReference>
<dbReference type="Proteomes" id="UP000239763">
    <property type="component" value="Unassembled WGS sequence"/>
</dbReference>
<proteinExistence type="predicted"/>
<protein>
    <submittedName>
        <fullName evidence="1">Glycosyl transferase family 2</fullName>
    </submittedName>
</protein>
<dbReference type="RefSeq" id="WP_102296385.1">
    <property type="nucleotide sequence ID" value="NZ_JAAHTI010000003.1"/>
</dbReference>
<organism evidence="1 2">
    <name type="scientific">Vibrio lentus</name>
    <dbReference type="NCBI Taxonomy" id="136468"/>
    <lineage>
        <taxon>Bacteria</taxon>
        <taxon>Pseudomonadati</taxon>
        <taxon>Pseudomonadota</taxon>
        <taxon>Gammaproteobacteria</taxon>
        <taxon>Vibrionales</taxon>
        <taxon>Vibrionaceae</taxon>
        <taxon>Vibrio</taxon>
    </lineage>
</organism>
<dbReference type="PANTHER" id="PTHR43179">
    <property type="entry name" value="RHAMNOSYLTRANSFERASE WBBL"/>
    <property type="match status" value="1"/>
</dbReference>
<dbReference type="GeneID" id="69650392"/>